<accession>A0A1E7NFY9</accession>
<dbReference type="RefSeq" id="WP_030279123.1">
    <property type="nucleotide sequence ID" value="NZ_JBEZYM010000016.1"/>
</dbReference>
<name>A0A1E7NFY9_KITAU</name>
<dbReference type="EMBL" id="JPRF03000001">
    <property type="protein sequence ID" value="OEV39582.1"/>
    <property type="molecule type" value="Genomic_DNA"/>
</dbReference>
<evidence type="ECO:0000256" key="1">
    <source>
        <dbReference type="SAM" id="MobiDB-lite"/>
    </source>
</evidence>
<feature type="compositionally biased region" description="Gly residues" evidence="1">
    <location>
        <begin position="39"/>
        <end position="53"/>
    </location>
</feature>
<evidence type="ECO:0000313" key="2">
    <source>
        <dbReference type="EMBL" id="OEV39582.1"/>
    </source>
</evidence>
<feature type="region of interest" description="Disordered" evidence="1">
    <location>
        <begin position="1"/>
        <end position="93"/>
    </location>
</feature>
<dbReference type="AlphaFoldDB" id="A0A1E7NFY9"/>
<reference evidence="2" key="1">
    <citation type="submission" date="2016-08" db="EMBL/GenBank/DDBJ databases">
        <title>Sequencing, Assembly and Comparative Genomics of S. aureofaciens ATCC 10762.</title>
        <authorList>
            <person name="Gradnigo J.S."/>
            <person name="Johnson N."/>
            <person name="Somerville G.A."/>
        </authorList>
    </citation>
    <scope>NUCLEOTIDE SEQUENCE [LARGE SCALE GENOMIC DNA]</scope>
    <source>
        <strain evidence="2">ATCC 10762</strain>
    </source>
</reference>
<dbReference type="OrthoDB" id="4351176at2"/>
<organism evidence="2 3">
    <name type="scientific">Kitasatospora aureofaciens</name>
    <name type="common">Streptomyces aureofaciens</name>
    <dbReference type="NCBI Taxonomy" id="1894"/>
    <lineage>
        <taxon>Bacteria</taxon>
        <taxon>Bacillati</taxon>
        <taxon>Actinomycetota</taxon>
        <taxon>Actinomycetes</taxon>
        <taxon>Kitasatosporales</taxon>
        <taxon>Streptomycetaceae</taxon>
        <taxon>Kitasatospora</taxon>
    </lineage>
</organism>
<protein>
    <submittedName>
        <fullName evidence="2">Uncharacterized protein</fullName>
    </submittedName>
</protein>
<gene>
    <name evidence="2" type="ORF">HS99_0002570</name>
</gene>
<evidence type="ECO:0000313" key="3">
    <source>
        <dbReference type="Proteomes" id="UP000037395"/>
    </source>
</evidence>
<proteinExistence type="predicted"/>
<keyword evidence="3" id="KW-1185">Reference proteome</keyword>
<dbReference type="Proteomes" id="UP000037395">
    <property type="component" value="Unassembled WGS sequence"/>
</dbReference>
<feature type="compositionally biased region" description="Acidic residues" evidence="1">
    <location>
        <begin position="83"/>
        <end position="93"/>
    </location>
</feature>
<sequence length="93" mass="8918">MNDIAQGGAGGVPLHHGSEEDGSTDPRAPGVTGRDDDGSGGSGGSGTTGGSGASGQAPEDPVEDQGDATTAQPGRARRLGPDESGETEVSDDA</sequence>
<comment type="caution">
    <text evidence="2">The sequence shown here is derived from an EMBL/GenBank/DDBJ whole genome shotgun (WGS) entry which is preliminary data.</text>
</comment>